<dbReference type="Proteomes" id="UP001328107">
    <property type="component" value="Unassembled WGS sequence"/>
</dbReference>
<evidence type="ECO:0000256" key="1">
    <source>
        <dbReference type="SAM" id="SignalP"/>
    </source>
</evidence>
<evidence type="ECO:0000313" key="3">
    <source>
        <dbReference type="Proteomes" id="UP001328107"/>
    </source>
</evidence>
<dbReference type="EMBL" id="BTRK01000006">
    <property type="protein sequence ID" value="GMR57191.1"/>
    <property type="molecule type" value="Genomic_DNA"/>
</dbReference>
<accession>A0AAN5D6A3</accession>
<keyword evidence="3" id="KW-1185">Reference proteome</keyword>
<name>A0AAN5D6A3_9BILA</name>
<feature type="chain" id="PRO_5042897500" description="G protein-coupled receptor" evidence="1">
    <location>
        <begin position="17"/>
        <end position="133"/>
    </location>
</feature>
<evidence type="ECO:0000313" key="2">
    <source>
        <dbReference type="EMBL" id="GMR57191.1"/>
    </source>
</evidence>
<proteinExistence type="predicted"/>
<evidence type="ECO:0008006" key="4">
    <source>
        <dbReference type="Google" id="ProtNLM"/>
    </source>
</evidence>
<keyword evidence="1" id="KW-0732">Signal</keyword>
<comment type="caution">
    <text evidence="2">The sequence shown here is derived from an EMBL/GenBank/DDBJ whole genome shotgun (WGS) entry which is preliminary data.</text>
</comment>
<feature type="signal peptide" evidence="1">
    <location>
        <begin position="1"/>
        <end position="16"/>
    </location>
</feature>
<gene>
    <name evidence="2" type="ORF">PMAYCL1PPCAC_27386</name>
</gene>
<sequence>LHAIITRAFCFANCSAVTCPIPLVAPVTMYVLPVRSSARSYLLRYSLLRYHPCTVMYAAAPIINGVKGLLYASLRARAPRRAAAISTLFRMNIAINSALLDTKQYLLISCGKHLNADHTILGKVYLNLRRQNR</sequence>
<feature type="non-terminal residue" evidence="2">
    <location>
        <position position="1"/>
    </location>
</feature>
<dbReference type="AlphaFoldDB" id="A0AAN5D6A3"/>
<organism evidence="2 3">
    <name type="scientific">Pristionchus mayeri</name>
    <dbReference type="NCBI Taxonomy" id="1317129"/>
    <lineage>
        <taxon>Eukaryota</taxon>
        <taxon>Metazoa</taxon>
        <taxon>Ecdysozoa</taxon>
        <taxon>Nematoda</taxon>
        <taxon>Chromadorea</taxon>
        <taxon>Rhabditida</taxon>
        <taxon>Rhabditina</taxon>
        <taxon>Diplogasteromorpha</taxon>
        <taxon>Diplogasteroidea</taxon>
        <taxon>Neodiplogasteridae</taxon>
        <taxon>Pristionchus</taxon>
    </lineage>
</organism>
<reference evidence="3" key="1">
    <citation type="submission" date="2022-10" db="EMBL/GenBank/DDBJ databases">
        <title>Genome assembly of Pristionchus species.</title>
        <authorList>
            <person name="Yoshida K."/>
            <person name="Sommer R.J."/>
        </authorList>
    </citation>
    <scope>NUCLEOTIDE SEQUENCE [LARGE SCALE GENOMIC DNA]</scope>
    <source>
        <strain evidence="3">RS5460</strain>
    </source>
</reference>
<protein>
    <recommendedName>
        <fullName evidence="4">G protein-coupled receptor</fullName>
    </recommendedName>
</protein>